<comment type="subcellular location">
    <subcellularLocation>
        <location evidence="2">Cell membrane</location>
        <topology evidence="2">Multi-pass membrane protein</topology>
    </subcellularLocation>
</comment>
<evidence type="ECO:0000256" key="5">
    <source>
        <dbReference type="ARBA" id="ARBA00022553"/>
    </source>
</evidence>
<dbReference type="EC" id="2.7.13.3" evidence="3"/>
<evidence type="ECO:0000256" key="1">
    <source>
        <dbReference type="ARBA" id="ARBA00000085"/>
    </source>
</evidence>
<keyword evidence="7 14" id="KW-0812">Transmembrane</keyword>
<dbReference type="EMBL" id="JACJVR010000032">
    <property type="protein sequence ID" value="MBB6691659.1"/>
    <property type="molecule type" value="Genomic_DNA"/>
</dbReference>
<dbReference type="GO" id="GO:0005886">
    <property type="term" value="C:plasma membrane"/>
    <property type="evidence" value="ECO:0007669"/>
    <property type="project" value="UniProtKB-SubCell"/>
</dbReference>
<dbReference type="PANTHER" id="PTHR45436">
    <property type="entry name" value="SENSOR HISTIDINE KINASE YKOH"/>
    <property type="match status" value="1"/>
</dbReference>
<keyword evidence="12" id="KW-0902">Two-component regulatory system</keyword>
<dbReference type="InterPro" id="IPR003660">
    <property type="entry name" value="HAMP_dom"/>
</dbReference>
<dbReference type="SMART" id="SM00387">
    <property type="entry name" value="HATPase_c"/>
    <property type="match status" value="1"/>
</dbReference>
<evidence type="ECO:0000256" key="9">
    <source>
        <dbReference type="ARBA" id="ARBA00022777"/>
    </source>
</evidence>
<dbReference type="PRINTS" id="PR00344">
    <property type="entry name" value="BCTRLSENSOR"/>
</dbReference>
<dbReference type="Gene3D" id="3.30.565.10">
    <property type="entry name" value="Histidine kinase-like ATPase, C-terminal domain"/>
    <property type="match status" value="1"/>
</dbReference>
<evidence type="ECO:0000313" key="18">
    <source>
        <dbReference type="Proteomes" id="UP000553776"/>
    </source>
</evidence>
<comment type="catalytic activity">
    <reaction evidence="1">
        <text>ATP + protein L-histidine = ADP + protein N-phospho-L-histidine.</text>
        <dbReference type="EC" id="2.7.13.3"/>
    </reaction>
</comment>
<dbReference type="CDD" id="cd00075">
    <property type="entry name" value="HATPase"/>
    <property type="match status" value="1"/>
</dbReference>
<evidence type="ECO:0000259" key="15">
    <source>
        <dbReference type="PROSITE" id="PS50109"/>
    </source>
</evidence>
<evidence type="ECO:0000256" key="8">
    <source>
        <dbReference type="ARBA" id="ARBA00022741"/>
    </source>
</evidence>
<evidence type="ECO:0000256" key="4">
    <source>
        <dbReference type="ARBA" id="ARBA00022475"/>
    </source>
</evidence>
<gene>
    <name evidence="17" type="ORF">H7B90_09625</name>
</gene>
<dbReference type="Pfam" id="PF02518">
    <property type="entry name" value="HATPase_c"/>
    <property type="match status" value="1"/>
</dbReference>
<dbReference type="SUPFAM" id="SSF47384">
    <property type="entry name" value="Homodimeric domain of signal transducing histidine kinase"/>
    <property type="match status" value="1"/>
</dbReference>
<dbReference type="GO" id="GO:0005524">
    <property type="term" value="F:ATP binding"/>
    <property type="evidence" value="ECO:0007669"/>
    <property type="project" value="UniProtKB-KW"/>
</dbReference>
<keyword evidence="6" id="KW-0808">Transferase</keyword>
<name>A0A841TVJ0_9BACL</name>
<evidence type="ECO:0000256" key="2">
    <source>
        <dbReference type="ARBA" id="ARBA00004651"/>
    </source>
</evidence>
<evidence type="ECO:0000256" key="11">
    <source>
        <dbReference type="ARBA" id="ARBA00022989"/>
    </source>
</evidence>
<dbReference type="Proteomes" id="UP000553776">
    <property type="component" value="Unassembled WGS sequence"/>
</dbReference>
<dbReference type="PROSITE" id="PS50885">
    <property type="entry name" value="HAMP"/>
    <property type="match status" value="1"/>
</dbReference>
<feature type="transmembrane region" description="Helical" evidence="14">
    <location>
        <begin position="7"/>
        <end position="30"/>
    </location>
</feature>
<dbReference type="InterPro" id="IPR003594">
    <property type="entry name" value="HATPase_dom"/>
</dbReference>
<dbReference type="SMART" id="SM00388">
    <property type="entry name" value="HisKA"/>
    <property type="match status" value="1"/>
</dbReference>
<dbReference type="PROSITE" id="PS50109">
    <property type="entry name" value="HIS_KIN"/>
    <property type="match status" value="1"/>
</dbReference>
<dbReference type="CDD" id="cd00082">
    <property type="entry name" value="HisKA"/>
    <property type="match status" value="1"/>
</dbReference>
<feature type="domain" description="Histidine kinase" evidence="15">
    <location>
        <begin position="254"/>
        <end position="494"/>
    </location>
</feature>
<dbReference type="Pfam" id="PF00672">
    <property type="entry name" value="HAMP"/>
    <property type="match status" value="1"/>
</dbReference>
<evidence type="ECO:0000256" key="13">
    <source>
        <dbReference type="ARBA" id="ARBA00023136"/>
    </source>
</evidence>
<dbReference type="SUPFAM" id="SSF55874">
    <property type="entry name" value="ATPase domain of HSP90 chaperone/DNA topoisomerase II/histidine kinase"/>
    <property type="match status" value="1"/>
</dbReference>
<comment type="caution">
    <text evidence="17">The sequence shown here is derived from an EMBL/GenBank/DDBJ whole genome shotgun (WGS) entry which is preliminary data.</text>
</comment>
<keyword evidence="10" id="KW-0067">ATP-binding</keyword>
<evidence type="ECO:0000256" key="7">
    <source>
        <dbReference type="ARBA" id="ARBA00022692"/>
    </source>
</evidence>
<feature type="transmembrane region" description="Helical" evidence="14">
    <location>
        <begin position="165"/>
        <end position="184"/>
    </location>
</feature>
<dbReference type="GO" id="GO:0000155">
    <property type="term" value="F:phosphorelay sensor kinase activity"/>
    <property type="evidence" value="ECO:0007669"/>
    <property type="project" value="InterPro"/>
</dbReference>
<dbReference type="SUPFAM" id="SSF158472">
    <property type="entry name" value="HAMP domain-like"/>
    <property type="match status" value="1"/>
</dbReference>
<evidence type="ECO:0000313" key="17">
    <source>
        <dbReference type="EMBL" id="MBB6691659.1"/>
    </source>
</evidence>
<dbReference type="PANTHER" id="PTHR45436:SF5">
    <property type="entry name" value="SENSOR HISTIDINE KINASE TRCS"/>
    <property type="match status" value="1"/>
</dbReference>
<keyword evidence="5" id="KW-0597">Phosphoprotein</keyword>
<evidence type="ECO:0000259" key="16">
    <source>
        <dbReference type="PROSITE" id="PS50885"/>
    </source>
</evidence>
<feature type="domain" description="HAMP" evidence="16">
    <location>
        <begin position="186"/>
        <end position="239"/>
    </location>
</feature>
<dbReference type="Gene3D" id="1.10.287.130">
    <property type="match status" value="1"/>
</dbReference>
<protein>
    <recommendedName>
        <fullName evidence="3">histidine kinase</fullName>
        <ecNumber evidence="3">2.7.13.3</ecNumber>
    </recommendedName>
</protein>
<dbReference type="InterPro" id="IPR004358">
    <property type="entry name" value="Sig_transdc_His_kin-like_C"/>
</dbReference>
<accession>A0A841TVJ0</accession>
<dbReference type="InterPro" id="IPR036097">
    <property type="entry name" value="HisK_dim/P_sf"/>
</dbReference>
<dbReference type="InterPro" id="IPR003661">
    <property type="entry name" value="HisK_dim/P_dom"/>
</dbReference>
<organism evidence="17 18">
    <name type="scientific">Cohnella xylanilytica</name>
    <dbReference type="NCBI Taxonomy" id="557555"/>
    <lineage>
        <taxon>Bacteria</taxon>
        <taxon>Bacillati</taxon>
        <taxon>Bacillota</taxon>
        <taxon>Bacilli</taxon>
        <taxon>Bacillales</taxon>
        <taxon>Paenibacillaceae</taxon>
        <taxon>Cohnella</taxon>
    </lineage>
</organism>
<dbReference type="CDD" id="cd06225">
    <property type="entry name" value="HAMP"/>
    <property type="match status" value="1"/>
</dbReference>
<keyword evidence="18" id="KW-1185">Reference proteome</keyword>
<keyword evidence="13 14" id="KW-0472">Membrane</keyword>
<keyword evidence="11 14" id="KW-1133">Transmembrane helix</keyword>
<dbReference type="Gene3D" id="6.10.340.10">
    <property type="match status" value="1"/>
</dbReference>
<evidence type="ECO:0000256" key="3">
    <source>
        <dbReference type="ARBA" id="ARBA00012438"/>
    </source>
</evidence>
<dbReference type="SMART" id="SM00304">
    <property type="entry name" value="HAMP"/>
    <property type="match status" value="1"/>
</dbReference>
<evidence type="ECO:0000256" key="10">
    <source>
        <dbReference type="ARBA" id="ARBA00022840"/>
    </source>
</evidence>
<dbReference type="AlphaFoldDB" id="A0A841TVJ0"/>
<proteinExistence type="predicted"/>
<reference evidence="17 18" key="1">
    <citation type="submission" date="2020-08" db="EMBL/GenBank/DDBJ databases">
        <title>Cohnella phylogeny.</title>
        <authorList>
            <person name="Dunlap C."/>
        </authorList>
    </citation>
    <scope>NUCLEOTIDE SEQUENCE [LARGE SCALE GENOMIC DNA]</scope>
    <source>
        <strain evidence="17 18">DSM 25239</strain>
    </source>
</reference>
<sequence>MSIRLRLTLWYSGLLAVTLVAFGFLVYYVVYHNTMQDVRHKLRSEADNMGYDFNIGNFTQTPLTLRESGELGRDQMGAQLILYTQDGKGVMGDQTSFLLQNNIQFPYPDQKHARDRFVKYKVNGHPFYVLEQSLYLRGSDKVVALLQIAAYTYKEETLFSQLRTILLLTGAAGLLVAFLLGLFLSRKALRPIEQVTEAAERIQSGVDLSIRIPGNSQDEIGRLRSTLNHMLERIERAYNGLEETNIAQRRFVSDASHELRTPLTTIRGNVDFLEKIWADSGRQSGGAEDAESAGASGRALTIAERESMSKEAIHDIADEARRMSRLVNDLLSLARADAGYVMDMERVELKSLAEEAARRAAFLPRTAEWKLGSLDALDGVWVKGNRDYLLQLLFIFIENGFKYTPSGEVRLESVRADDKVGLIVSDTGIGMSREEVPHIFDRFYRVDVSRGQTPGTGLGLSIAKWIADMHNASLEVRTKLGEGSRFIVWLPIDFSEPPECDIIEGTVRPELPNRET</sequence>
<keyword evidence="9 17" id="KW-0418">Kinase</keyword>
<evidence type="ECO:0000256" key="6">
    <source>
        <dbReference type="ARBA" id="ARBA00022679"/>
    </source>
</evidence>
<keyword evidence="4" id="KW-1003">Cell membrane</keyword>
<evidence type="ECO:0000256" key="12">
    <source>
        <dbReference type="ARBA" id="ARBA00023012"/>
    </source>
</evidence>
<evidence type="ECO:0000256" key="14">
    <source>
        <dbReference type="SAM" id="Phobius"/>
    </source>
</evidence>
<dbReference type="Pfam" id="PF00512">
    <property type="entry name" value="HisKA"/>
    <property type="match status" value="1"/>
</dbReference>
<keyword evidence="8" id="KW-0547">Nucleotide-binding</keyword>
<dbReference type="InterPro" id="IPR036890">
    <property type="entry name" value="HATPase_C_sf"/>
</dbReference>
<dbReference type="InterPro" id="IPR005467">
    <property type="entry name" value="His_kinase_dom"/>
</dbReference>
<dbReference type="InterPro" id="IPR050428">
    <property type="entry name" value="TCS_sensor_his_kinase"/>
</dbReference>